<sequence length="78" mass="8693">MTRRDGLAFDQEALRHPSHRKQFDGSAMDSKGAGLLRAGSTALEKRDLQPGEPQLARCPQAYRAGTDNDYIYHIALHL</sequence>
<keyword evidence="3" id="KW-1185">Reference proteome</keyword>
<accession>A0A916WBG8</accession>
<feature type="compositionally biased region" description="Basic and acidic residues" evidence="1">
    <location>
        <begin position="1"/>
        <end position="15"/>
    </location>
</feature>
<dbReference type="EMBL" id="BMHH01000002">
    <property type="protein sequence ID" value="GGA83149.1"/>
    <property type="molecule type" value="Genomic_DNA"/>
</dbReference>
<gene>
    <name evidence="2" type="ORF">GCM10011491_08230</name>
</gene>
<name>A0A916WBG8_9HYPH</name>
<feature type="region of interest" description="Disordered" evidence="1">
    <location>
        <begin position="1"/>
        <end position="31"/>
    </location>
</feature>
<proteinExistence type="predicted"/>
<reference evidence="2" key="2">
    <citation type="submission" date="2020-09" db="EMBL/GenBank/DDBJ databases">
        <authorList>
            <person name="Sun Q."/>
            <person name="Zhou Y."/>
        </authorList>
    </citation>
    <scope>NUCLEOTIDE SEQUENCE</scope>
    <source>
        <strain evidence="2">CGMCC 1.15082</strain>
    </source>
</reference>
<comment type="caution">
    <text evidence="2">The sequence shown here is derived from an EMBL/GenBank/DDBJ whole genome shotgun (WGS) entry which is preliminary data.</text>
</comment>
<evidence type="ECO:0000313" key="2">
    <source>
        <dbReference type="EMBL" id="GGA83149.1"/>
    </source>
</evidence>
<reference evidence="2" key="1">
    <citation type="journal article" date="2014" name="Int. J. Syst. Evol. Microbiol.">
        <title>Complete genome sequence of Corynebacterium casei LMG S-19264T (=DSM 44701T), isolated from a smear-ripened cheese.</title>
        <authorList>
            <consortium name="US DOE Joint Genome Institute (JGI-PGF)"/>
            <person name="Walter F."/>
            <person name="Albersmeier A."/>
            <person name="Kalinowski J."/>
            <person name="Ruckert C."/>
        </authorList>
    </citation>
    <scope>NUCLEOTIDE SEQUENCE</scope>
    <source>
        <strain evidence="2">CGMCC 1.15082</strain>
    </source>
</reference>
<organism evidence="2 3">
    <name type="scientific">Brucella endophytica</name>
    <dbReference type="NCBI Taxonomy" id="1963359"/>
    <lineage>
        <taxon>Bacteria</taxon>
        <taxon>Pseudomonadati</taxon>
        <taxon>Pseudomonadota</taxon>
        <taxon>Alphaproteobacteria</taxon>
        <taxon>Hyphomicrobiales</taxon>
        <taxon>Brucellaceae</taxon>
        <taxon>Brucella/Ochrobactrum group</taxon>
        <taxon>Brucella</taxon>
    </lineage>
</organism>
<evidence type="ECO:0000313" key="3">
    <source>
        <dbReference type="Proteomes" id="UP000646478"/>
    </source>
</evidence>
<dbReference type="Proteomes" id="UP000646478">
    <property type="component" value="Unassembled WGS sequence"/>
</dbReference>
<dbReference type="AlphaFoldDB" id="A0A916WBG8"/>
<evidence type="ECO:0000256" key="1">
    <source>
        <dbReference type="SAM" id="MobiDB-lite"/>
    </source>
</evidence>
<protein>
    <submittedName>
        <fullName evidence="2">Uncharacterized protein</fullName>
    </submittedName>
</protein>